<name>A0ABN7PFS7_TIMPD</name>
<dbReference type="Proteomes" id="UP001153148">
    <property type="component" value="Unassembled WGS sequence"/>
</dbReference>
<proteinExistence type="predicted"/>
<reference evidence="1" key="1">
    <citation type="submission" date="2021-03" db="EMBL/GenBank/DDBJ databases">
        <authorList>
            <person name="Tran Van P."/>
        </authorList>
    </citation>
    <scope>NUCLEOTIDE SEQUENCE</scope>
</reference>
<evidence type="ECO:0000313" key="1">
    <source>
        <dbReference type="EMBL" id="CAG2066611.1"/>
    </source>
</evidence>
<keyword evidence="2" id="KW-1185">Reference proteome</keyword>
<evidence type="ECO:0000313" key="2">
    <source>
        <dbReference type="Proteomes" id="UP001153148"/>
    </source>
</evidence>
<gene>
    <name evidence="1" type="ORF">TPAB3V08_LOCUS13554</name>
</gene>
<organism evidence="1 2">
    <name type="scientific">Timema podura</name>
    <name type="common">Walking stick</name>
    <dbReference type="NCBI Taxonomy" id="61482"/>
    <lineage>
        <taxon>Eukaryota</taxon>
        <taxon>Metazoa</taxon>
        <taxon>Ecdysozoa</taxon>
        <taxon>Arthropoda</taxon>
        <taxon>Hexapoda</taxon>
        <taxon>Insecta</taxon>
        <taxon>Pterygota</taxon>
        <taxon>Neoptera</taxon>
        <taxon>Polyneoptera</taxon>
        <taxon>Phasmatodea</taxon>
        <taxon>Timematodea</taxon>
        <taxon>Timematoidea</taxon>
        <taxon>Timematidae</taxon>
        <taxon>Timema</taxon>
    </lineage>
</organism>
<accession>A0ABN7PFS7</accession>
<sequence>MERRERRKLVILVVVAELMDGKLFFSQRKIHLYMLHPVEDKTLSVEILVMNIYLSVQKFPVSANRWRLNGDNTMLGSNQLKVETLPRDNLTRELMQHINMVGTGKSDKKHIKGNIQTVASTMKLRIQFAPNTTATGQRDNSCPVKKIDHYHPSPRPLGFILLELISEECET</sequence>
<protein>
    <submittedName>
        <fullName evidence="1">Uncharacterized protein</fullName>
    </submittedName>
</protein>
<dbReference type="EMBL" id="CAJPIN010056481">
    <property type="protein sequence ID" value="CAG2066611.1"/>
    <property type="molecule type" value="Genomic_DNA"/>
</dbReference>
<comment type="caution">
    <text evidence="1">The sequence shown here is derived from an EMBL/GenBank/DDBJ whole genome shotgun (WGS) entry which is preliminary data.</text>
</comment>